<gene>
    <name evidence="1" type="ORF">HannXRQ_Chr11g0327991</name>
</gene>
<dbReference type="AlphaFoldDB" id="A0A251T7W4"/>
<dbReference type="InParanoid" id="A0A251T7W4"/>
<reference evidence="2" key="1">
    <citation type="journal article" date="2017" name="Nature">
        <title>The sunflower genome provides insights into oil metabolism, flowering and Asterid evolution.</title>
        <authorList>
            <person name="Badouin H."/>
            <person name="Gouzy J."/>
            <person name="Grassa C.J."/>
            <person name="Murat F."/>
            <person name="Staton S.E."/>
            <person name="Cottret L."/>
            <person name="Lelandais-Briere C."/>
            <person name="Owens G.L."/>
            <person name="Carrere S."/>
            <person name="Mayjonade B."/>
            <person name="Legrand L."/>
            <person name="Gill N."/>
            <person name="Kane N.C."/>
            <person name="Bowers J.E."/>
            <person name="Hubner S."/>
            <person name="Bellec A."/>
            <person name="Berard A."/>
            <person name="Berges H."/>
            <person name="Blanchet N."/>
            <person name="Boniface M.C."/>
            <person name="Brunel D."/>
            <person name="Catrice O."/>
            <person name="Chaidir N."/>
            <person name="Claudel C."/>
            <person name="Donnadieu C."/>
            <person name="Faraut T."/>
            <person name="Fievet G."/>
            <person name="Helmstetter N."/>
            <person name="King M."/>
            <person name="Knapp S.J."/>
            <person name="Lai Z."/>
            <person name="Le Paslier M.C."/>
            <person name="Lippi Y."/>
            <person name="Lorenzon L."/>
            <person name="Mandel J.R."/>
            <person name="Marage G."/>
            <person name="Marchand G."/>
            <person name="Marquand E."/>
            <person name="Bret-Mestries E."/>
            <person name="Morien E."/>
            <person name="Nambeesan S."/>
            <person name="Nguyen T."/>
            <person name="Pegot-Espagnet P."/>
            <person name="Pouilly N."/>
            <person name="Raftis F."/>
            <person name="Sallet E."/>
            <person name="Schiex T."/>
            <person name="Thomas J."/>
            <person name="Vandecasteele C."/>
            <person name="Vares D."/>
            <person name="Vear F."/>
            <person name="Vautrin S."/>
            <person name="Crespi M."/>
            <person name="Mangin B."/>
            <person name="Burke J.M."/>
            <person name="Salse J."/>
            <person name="Munos S."/>
            <person name="Vincourt P."/>
            <person name="Rieseberg L.H."/>
            <person name="Langlade N.B."/>
        </authorList>
    </citation>
    <scope>NUCLEOTIDE SEQUENCE [LARGE SCALE GENOMIC DNA]</scope>
    <source>
        <strain evidence="2">cv. SF193</strain>
    </source>
</reference>
<proteinExistence type="predicted"/>
<sequence length="75" mass="8675">MVGPANGGRTVTSRQVLSVVNGGQDPIIRKCDAMADYIKRLKMCIKWFQELEADLLLEQDKHWKCWKLQKRNAMI</sequence>
<dbReference type="STRING" id="4232.A0A251T7W4"/>
<accession>A0A251T7W4</accession>
<dbReference type="Proteomes" id="UP000215914">
    <property type="component" value="Chromosome 11"/>
</dbReference>
<evidence type="ECO:0000313" key="2">
    <source>
        <dbReference type="Proteomes" id="UP000215914"/>
    </source>
</evidence>
<protein>
    <submittedName>
        <fullName evidence="1">Uncharacterized protein</fullName>
    </submittedName>
</protein>
<name>A0A251T7W4_HELAN</name>
<dbReference type="EMBL" id="CM007900">
    <property type="protein sequence ID" value="OTG07227.1"/>
    <property type="molecule type" value="Genomic_DNA"/>
</dbReference>
<evidence type="ECO:0000313" key="1">
    <source>
        <dbReference type="EMBL" id="OTG07227.1"/>
    </source>
</evidence>
<keyword evidence="2" id="KW-1185">Reference proteome</keyword>
<organism evidence="1 2">
    <name type="scientific">Helianthus annuus</name>
    <name type="common">Common sunflower</name>
    <dbReference type="NCBI Taxonomy" id="4232"/>
    <lineage>
        <taxon>Eukaryota</taxon>
        <taxon>Viridiplantae</taxon>
        <taxon>Streptophyta</taxon>
        <taxon>Embryophyta</taxon>
        <taxon>Tracheophyta</taxon>
        <taxon>Spermatophyta</taxon>
        <taxon>Magnoliopsida</taxon>
        <taxon>eudicotyledons</taxon>
        <taxon>Gunneridae</taxon>
        <taxon>Pentapetalae</taxon>
        <taxon>asterids</taxon>
        <taxon>campanulids</taxon>
        <taxon>Asterales</taxon>
        <taxon>Asteraceae</taxon>
        <taxon>Asteroideae</taxon>
        <taxon>Heliantheae alliance</taxon>
        <taxon>Heliantheae</taxon>
        <taxon>Helianthus</taxon>
    </lineage>
</organism>